<accession>A0A176WI17</accession>
<feature type="compositionally biased region" description="Low complexity" evidence="1">
    <location>
        <begin position="70"/>
        <end position="84"/>
    </location>
</feature>
<evidence type="ECO:0000313" key="3">
    <source>
        <dbReference type="Proteomes" id="UP000077202"/>
    </source>
</evidence>
<evidence type="ECO:0000256" key="1">
    <source>
        <dbReference type="SAM" id="MobiDB-lite"/>
    </source>
</evidence>
<organism evidence="2 3">
    <name type="scientific">Marchantia polymorpha subsp. ruderalis</name>
    <dbReference type="NCBI Taxonomy" id="1480154"/>
    <lineage>
        <taxon>Eukaryota</taxon>
        <taxon>Viridiplantae</taxon>
        <taxon>Streptophyta</taxon>
        <taxon>Embryophyta</taxon>
        <taxon>Marchantiophyta</taxon>
        <taxon>Marchantiopsida</taxon>
        <taxon>Marchantiidae</taxon>
        <taxon>Marchantiales</taxon>
        <taxon>Marchantiaceae</taxon>
        <taxon>Marchantia</taxon>
    </lineage>
</organism>
<dbReference type="AlphaFoldDB" id="A0A176WI17"/>
<feature type="compositionally biased region" description="Basic residues" evidence="1">
    <location>
        <begin position="124"/>
        <end position="134"/>
    </location>
</feature>
<feature type="region of interest" description="Disordered" evidence="1">
    <location>
        <begin position="51"/>
        <end position="148"/>
    </location>
</feature>
<keyword evidence="3" id="KW-1185">Reference proteome</keyword>
<feature type="compositionally biased region" description="Basic and acidic residues" evidence="1">
    <location>
        <begin position="8"/>
        <end position="22"/>
    </location>
</feature>
<feature type="region of interest" description="Disordered" evidence="1">
    <location>
        <begin position="1"/>
        <end position="25"/>
    </location>
</feature>
<protein>
    <submittedName>
        <fullName evidence="2">Uncharacterized protein</fullName>
    </submittedName>
</protein>
<gene>
    <name evidence="2" type="ORF">AXG93_2190s1030</name>
</gene>
<dbReference type="Proteomes" id="UP000077202">
    <property type="component" value="Unassembled WGS sequence"/>
</dbReference>
<feature type="compositionally biased region" description="Basic and acidic residues" evidence="1">
    <location>
        <begin position="86"/>
        <end position="99"/>
    </location>
</feature>
<name>A0A176WI17_MARPO</name>
<proteinExistence type="predicted"/>
<evidence type="ECO:0000313" key="2">
    <source>
        <dbReference type="EMBL" id="OAE32283.1"/>
    </source>
</evidence>
<dbReference type="EMBL" id="LVLJ01000868">
    <property type="protein sequence ID" value="OAE32283.1"/>
    <property type="molecule type" value="Genomic_DNA"/>
</dbReference>
<reference evidence="2" key="1">
    <citation type="submission" date="2016-03" db="EMBL/GenBank/DDBJ databases">
        <title>Mechanisms controlling the formation of the plant cell surface in tip-growing cells are functionally conserved among land plants.</title>
        <authorList>
            <person name="Honkanen S."/>
            <person name="Jones V.A."/>
            <person name="Morieri G."/>
            <person name="Champion C."/>
            <person name="Hetherington A.J."/>
            <person name="Kelly S."/>
            <person name="Saint-Marcoux D."/>
            <person name="Proust H."/>
            <person name="Prescott H."/>
            <person name="Dolan L."/>
        </authorList>
    </citation>
    <scope>NUCLEOTIDE SEQUENCE [LARGE SCALE GENOMIC DNA]</scope>
    <source>
        <tissue evidence="2">Whole gametophyte</tissue>
    </source>
</reference>
<comment type="caution">
    <text evidence="2">The sequence shown here is derived from an EMBL/GenBank/DDBJ whole genome shotgun (WGS) entry which is preliminary data.</text>
</comment>
<sequence>MEEWEEEEGRKEGMGGRRRSADRTAFGLLGTSSRSLCSCRRAWRADLHSRNSTLPLPLPLPGPPYDRSTIRSPMSRPASRAIARPRAREKDEEGRELAKPTDGCLGIAGAGAAATPRPWLRVSPGRHRASRVLHRRDPTKRPGGPRNWNWNWSAPGAARAFLIFFLSWTTLELDRREDRSVVSYEGPTVASGLLLEGLFGSCELDWGRARRRRRGEFVTCTFGPSASLRWTSQIRALRPENWSCEERFWSSTRAPCGDLTRGVLDRFV</sequence>